<evidence type="ECO:0000313" key="1">
    <source>
        <dbReference type="EMBL" id="KWE03140.1"/>
    </source>
</evidence>
<evidence type="ECO:0000313" key="2">
    <source>
        <dbReference type="Proteomes" id="UP000062998"/>
    </source>
</evidence>
<proteinExistence type="predicted"/>
<reference evidence="1 2" key="1">
    <citation type="submission" date="2015-11" db="EMBL/GenBank/DDBJ databases">
        <title>Expanding the genomic diversity of Burkholderia species for the development of highly accurate diagnostics.</title>
        <authorList>
            <person name="Sahl J."/>
            <person name="Keim P."/>
            <person name="Wagner D."/>
        </authorList>
    </citation>
    <scope>NUCLEOTIDE SEQUENCE [LARGE SCALE GENOMIC DNA]</scope>
    <source>
        <strain evidence="1 2">MSMB2167WGS</strain>
    </source>
</reference>
<dbReference type="EMBL" id="LPIX01000057">
    <property type="protein sequence ID" value="KWE03140.1"/>
    <property type="molecule type" value="Genomic_DNA"/>
</dbReference>
<dbReference type="RefSeq" id="WP_059886470.1">
    <property type="nucleotide sequence ID" value="NZ_CP013465.1"/>
</dbReference>
<dbReference type="InterPro" id="IPR002591">
    <property type="entry name" value="Phosphodiest/P_Trfase"/>
</dbReference>
<dbReference type="Pfam" id="PF01663">
    <property type="entry name" value="Phosphodiest"/>
    <property type="match status" value="1"/>
</dbReference>
<comment type="caution">
    <text evidence="1">The sequence shown here is derived from an EMBL/GenBank/DDBJ whole genome shotgun (WGS) entry which is preliminary data.</text>
</comment>
<dbReference type="SUPFAM" id="SSF53649">
    <property type="entry name" value="Alkaline phosphatase-like"/>
    <property type="match status" value="1"/>
</dbReference>
<gene>
    <name evidence="1" type="ORF">WL73_15385</name>
</gene>
<name>A0A108JUH4_9BURK</name>
<dbReference type="Proteomes" id="UP000062998">
    <property type="component" value="Unassembled WGS sequence"/>
</dbReference>
<dbReference type="Gene3D" id="3.40.720.10">
    <property type="entry name" value="Alkaline Phosphatase, subunit A"/>
    <property type="match status" value="1"/>
</dbReference>
<protein>
    <recommendedName>
        <fullName evidence="3">Phosphodiesterase</fullName>
    </recommendedName>
</protein>
<dbReference type="InterPro" id="IPR017850">
    <property type="entry name" value="Alkaline_phosphatase_core_sf"/>
</dbReference>
<accession>A0A108JUH4</accession>
<organism evidence="1 2">
    <name type="scientific">Burkholderia ubonensis</name>
    <dbReference type="NCBI Taxonomy" id="101571"/>
    <lineage>
        <taxon>Bacteria</taxon>
        <taxon>Pseudomonadati</taxon>
        <taxon>Pseudomonadota</taxon>
        <taxon>Betaproteobacteria</taxon>
        <taxon>Burkholderiales</taxon>
        <taxon>Burkholderiaceae</taxon>
        <taxon>Burkholderia</taxon>
        <taxon>Burkholderia cepacia complex</taxon>
    </lineage>
</organism>
<evidence type="ECO:0008006" key="3">
    <source>
        <dbReference type="Google" id="ProtNLM"/>
    </source>
</evidence>
<dbReference type="AlphaFoldDB" id="A0A108JUH4"/>
<sequence length="429" mass="47539">MKALIIIAEGMDPVVLEHQVQRGHLPWFAERLRASRYRRLDCGPVPYEPSNLATAFSGVNPGRHGCFSYWSTRGDGELPRVLETGDVKAARVWEWPELSDLRFSVVNVQLTHPPKPLNGRLVTYPMSYSLNTSYPRSLLSDLHRRGIRYAHDVTLFYTGQPFDAFAQDAWRVASAQLDTAFELAADTDVMIVNLTLIDRVSHFLWYEMRQDDPARRPVVLQAYDFVDAACRRLQSLEPDATLVFSEIGFGDLDGFHSIDAALQAGGLQVLAGDGQVDCARSLAMETVQGSHGIALRGDLLGGHGARDSEVDEVRAFLQALRFDDGTPVLASVHHRDELYVGDHRHLAPTLIVKPANAKRPPLGDPRWARHVRRTAQSGWHRDQGFVLVDSAHAMADPGGDAQLQQIAPTIAHLLGRAPAPQCEMGTLLQ</sequence>
<dbReference type="OrthoDB" id="9771966at2"/>